<accession>A0ABN7STK4</accession>
<feature type="domain" description="EF-hand" evidence="1">
    <location>
        <begin position="94"/>
        <end position="129"/>
    </location>
</feature>
<sequence>MSEFTEDQIEAFKDAFELFDRTGQGKIAWAECASLARCFGYNPTNQFVLNLLTTGNPEEEPELPPTKQEMAENFVTLDEFLPHLWIVSQAPDPGSYEDFFEGLKVFDKHGDGNVSSAELRHVLANLGEKLTQQEIDTLIGDQEDSAGNINYDKFIKTIMHDKEGSPDDC</sequence>
<proteinExistence type="predicted"/>
<dbReference type="PANTHER" id="PTHR23048">
    <property type="entry name" value="MYOSIN LIGHT CHAIN 1, 3"/>
    <property type="match status" value="1"/>
</dbReference>
<reference evidence="2 3" key="1">
    <citation type="submission" date="2021-04" db="EMBL/GenBank/DDBJ databases">
        <authorList>
            <person name="Bliznina A."/>
        </authorList>
    </citation>
    <scope>NUCLEOTIDE SEQUENCE [LARGE SCALE GENOMIC DNA]</scope>
</reference>
<dbReference type="InterPro" id="IPR002048">
    <property type="entry name" value="EF_hand_dom"/>
</dbReference>
<evidence type="ECO:0000313" key="2">
    <source>
        <dbReference type="EMBL" id="CAG5107309.1"/>
    </source>
</evidence>
<organism evidence="2 3">
    <name type="scientific">Oikopleura dioica</name>
    <name type="common">Tunicate</name>
    <dbReference type="NCBI Taxonomy" id="34765"/>
    <lineage>
        <taxon>Eukaryota</taxon>
        <taxon>Metazoa</taxon>
        <taxon>Chordata</taxon>
        <taxon>Tunicata</taxon>
        <taxon>Appendicularia</taxon>
        <taxon>Copelata</taxon>
        <taxon>Oikopleuridae</taxon>
        <taxon>Oikopleura</taxon>
    </lineage>
</organism>
<dbReference type="PROSITE" id="PS50222">
    <property type="entry name" value="EF_HAND_2"/>
    <property type="match status" value="2"/>
</dbReference>
<dbReference type="InterPro" id="IPR050230">
    <property type="entry name" value="CALM/Myosin/TropC-like"/>
</dbReference>
<dbReference type="SUPFAM" id="SSF47473">
    <property type="entry name" value="EF-hand"/>
    <property type="match status" value="1"/>
</dbReference>
<feature type="domain" description="EF-hand" evidence="1">
    <location>
        <begin position="7"/>
        <end position="42"/>
    </location>
</feature>
<evidence type="ECO:0000259" key="1">
    <source>
        <dbReference type="PROSITE" id="PS50222"/>
    </source>
</evidence>
<evidence type="ECO:0000313" key="3">
    <source>
        <dbReference type="Proteomes" id="UP001158576"/>
    </source>
</evidence>
<gene>
    <name evidence="2" type="ORF">OKIOD_LOCUS12021</name>
</gene>
<dbReference type="Gene3D" id="1.10.238.10">
    <property type="entry name" value="EF-hand"/>
    <property type="match status" value="2"/>
</dbReference>
<dbReference type="InterPro" id="IPR011992">
    <property type="entry name" value="EF-hand-dom_pair"/>
</dbReference>
<keyword evidence="3" id="KW-1185">Reference proteome</keyword>
<dbReference type="Proteomes" id="UP001158576">
    <property type="component" value="Chromosome 1"/>
</dbReference>
<name>A0ABN7STK4_OIKDI</name>
<dbReference type="EMBL" id="OU015566">
    <property type="protein sequence ID" value="CAG5107309.1"/>
    <property type="molecule type" value="Genomic_DNA"/>
</dbReference>
<protein>
    <submittedName>
        <fullName evidence="2">Oidioi.mRNA.OKI2018_I69.chr1.g3256.t1.cds</fullName>
    </submittedName>
</protein>
<dbReference type="PANTHER" id="PTHR23048:SF49">
    <property type="entry name" value="FI08416P-RELATED"/>
    <property type="match status" value="1"/>
</dbReference>
<dbReference type="CDD" id="cd00051">
    <property type="entry name" value="EFh"/>
    <property type="match status" value="1"/>
</dbReference>